<dbReference type="RefSeq" id="WP_284242501.1">
    <property type="nucleotide sequence ID" value="NZ_BSST01000001.1"/>
</dbReference>
<evidence type="ECO:0000313" key="3">
    <source>
        <dbReference type="Proteomes" id="UP001157186"/>
    </source>
</evidence>
<name>A0ABQ6GM71_9GAMM</name>
<keyword evidence="3" id="KW-1185">Reference proteome</keyword>
<accession>A0ABQ6GM71</accession>
<sequence>MNLFIRAVAIFFALAFSYLSLSFSVGVGENVNVAYLIVFLLLGVLSQSGLFLSTFIVNSLTLRFLIGVIMLPFFVLLLKSTFFDANFLSRLTGAGVQIASSVAYVVGLIAYMLGYYKLVVLQYNKRINEMDA</sequence>
<organism evidence="2 3">
    <name type="scientific">Thalassotalea insulae</name>
    <dbReference type="NCBI Taxonomy" id="2056778"/>
    <lineage>
        <taxon>Bacteria</taxon>
        <taxon>Pseudomonadati</taxon>
        <taxon>Pseudomonadota</taxon>
        <taxon>Gammaproteobacteria</taxon>
        <taxon>Alteromonadales</taxon>
        <taxon>Colwelliaceae</taxon>
        <taxon>Thalassotalea</taxon>
    </lineage>
</organism>
<feature type="transmembrane region" description="Helical" evidence="1">
    <location>
        <begin position="94"/>
        <end position="116"/>
    </location>
</feature>
<feature type="transmembrane region" description="Helical" evidence="1">
    <location>
        <begin position="64"/>
        <end position="82"/>
    </location>
</feature>
<dbReference type="EMBL" id="BSST01000001">
    <property type="protein sequence ID" value="GLX76709.1"/>
    <property type="molecule type" value="Genomic_DNA"/>
</dbReference>
<evidence type="ECO:0008006" key="4">
    <source>
        <dbReference type="Google" id="ProtNLM"/>
    </source>
</evidence>
<reference evidence="2 3" key="1">
    <citation type="submission" date="2023-03" db="EMBL/GenBank/DDBJ databases">
        <title>Draft genome sequence of Thalassotalea insulae KCTC 62186T.</title>
        <authorList>
            <person name="Sawabe T."/>
        </authorList>
    </citation>
    <scope>NUCLEOTIDE SEQUENCE [LARGE SCALE GENOMIC DNA]</scope>
    <source>
        <strain evidence="2 3">KCTC 62186</strain>
    </source>
</reference>
<dbReference type="Proteomes" id="UP001157186">
    <property type="component" value="Unassembled WGS sequence"/>
</dbReference>
<evidence type="ECO:0000313" key="2">
    <source>
        <dbReference type="EMBL" id="GLX76709.1"/>
    </source>
</evidence>
<gene>
    <name evidence="2" type="ORF">tinsulaeT_00490</name>
</gene>
<feature type="transmembrane region" description="Helical" evidence="1">
    <location>
        <begin position="34"/>
        <end position="57"/>
    </location>
</feature>
<evidence type="ECO:0000256" key="1">
    <source>
        <dbReference type="SAM" id="Phobius"/>
    </source>
</evidence>
<protein>
    <recommendedName>
        <fullName evidence="4">Integral membrane protein</fullName>
    </recommendedName>
</protein>
<keyword evidence="1" id="KW-0812">Transmembrane</keyword>
<proteinExistence type="predicted"/>
<keyword evidence="1" id="KW-0472">Membrane</keyword>
<comment type="caution">
    <text evidence="2">The sequence shown here is derived from an EMBL/GenBank/DDBJ whole genome shotgun (WGS) entry which is preliminary data.</text>
</comment>
<keyword evidence="1" id="KW-1133">Transmembrane helix</keyword>